<dbReference type="AlphaFoldDB" id="A0AAE1YAL1"/>
<reference evidence="1" key="2">
    <citation type="journal article" date="2024" name="Plant">
        <title>Genomic evolution and insights into agronomic trait innovations of Sesamum species.</title>
        <authorList>
            <person name="Miao H."/>
            <person name="Wang L."/>
            <person name="Qu L."/>
            <person name="Liu H."/>
            <person name="Sun Y."/>
            <person name="Le M."/>
            <person name="Wang Q."/>
            <person name="Wei S."/>
            <person name="Zheng Y."/>
            <person name="Lin W."/>
            <person name="Duan Y."/>
            <person name="Cao H."/>
            <person name="Xiong S."/>
            <person name="Wang X."/>
            <person name="Wei L."/>
            <person name="Li C."/>
            <person name="Ma Q."/>
            <person name="Ju M."/>
            <person name="Zhao R."/>
            <person name="Li G."/>
            <person name="Mu C."/>
            <person name="Tian Q."/>
            <person name="Mei H."/>
            <person name="Zhang T."/>
            <person name="Gao T."/>
            <person name="Zhang H."/>
        </authorList>
    </citation>
    <scope>NUCLEOTIDE SEQUENCE</scope>
    <source>
        <strain evidence="1">3651</strain>
    </source>
</reference>
<protein>
    <submittedName>
        <fullName evidence="1">Uncharacterized protein</fullName>
    </submittedName>
</protein>
<organism evidence="1 2">
    <name type="scientific">Sesamum alatum</name>
    <dbReference type="NCBI Taxonomy" id="300844"/>
    <lineage>
        <taxon>Eukaryota</taxon>
        <taxon>Viridiplantae</taxon>
        <taxon>Streptophyta</taxon>
        <taxon>Embryophyta</taxon>
        <taxon>Tracheophyta</taxon>
        <taxon>Spermatophyta</taxon>
        <taxon>Magnoliopsida</taxon>
        <taxon>eudicotyledons</taxon>
        <taxon>Gunneridae</taxon>
        <taxon>Pentapetalae</taxon>
        <taxon>asterids</taxon>
        <taxon>lamiids</taxon>
        <taxon>Lamiales</taxon>
        <taxon>Pedaliaceae</taxon>
        <taxon>Sesamum</taxon>
    </lineage>
</organism>
<name>A0AAE1YAL1_9LAMI</name>
<dbReference type="Proteomes" id="UP001293254">
    <property type="component" value="Unassembled WGS sequence"/>
</dbReference>
<accession>A0AAE1YAL1</accession>
<evidence type="ECO:0000313" key="2">
    <source>
        <dbReference type="Proteomes" id="UP001293254"/>
    </source>
</evidence>
<gene>
    <name evidence="1" type="ORF">Salat_1440100</name>
</gene>
<evidence type="ECO:0000313" key="1">
    <source>
        <dbReference type="EMBL" id="KAK4426714.1"/>
    </source>
</evidence>
<keyword evidence="2" id="KW-1185">Reference proteome</keyword>
<sequence>MKAINSEAMPVQGVASVDLMVGTWQGKCSLRVVTLDNFDLILGMDFLLLAKAMVVESDLLDQIRFEEKFDEYWVAKEGDALPTRMSGSSGGDGFTNDGNQTGGQHTSAGWPVCYAGSRTEVKIVAETLMEVVHTLAPFQIPSTEATRVEPLEDLPKAIIDQVLAELNTDDAPAGLPVELPADKEIFNQENFPGIDNVGEDVPPSKS</sequence>
<reference evidence="1" key="1">
    <citation type="submission" date="2020-06" db="EMBL/GenBank/DDBJ databases">
        <authorList>
            <person name="Li T."/>
            <person name="Hu X."/>
            <person name="Zhang T."/>
            <person name="Song X."/>
            <person name="Zhang H."/>
            <person name="Dai N."/>
            <person name="Sheng W."/>
            <person name="Hou X."/>
            <person name="Wei L."/>
        </authorList>
    </citation>
    <scope>NUCLEOTIDE SEQUENCE</scope>
    <source>
        <strain evidence="1">3651</strain>
        <tissue evidence="1">Leaf</tissue>
    </source>
</reference>
<proteinExistence type="predicted"/>
<dbReference type="EMBL" id="JACGWO010000005">
    <property type="protein sequence ID" value="KAK4426714.1"/>
    <property type="molecule type" value="Genomic_DNA"/>
</dbReference>
<comment type="caution">
    <text evidence="1">The sequence shown here is derived from an EMBL/GenBank/DDBJ whole genome shotgun (WGS) entry which is preliminary data.</text>
</comment>